<comment type="caution">
    <text evidence="1">The sequence shown here is derived from an EMBL/GenBank/DDBJ whole genome shotgun (WGS) entry which is preliminary data.</text>
</comment>
<reference evidence="1 2" key="1">
    <citation type="journal article" date="2019" name="Sci. Rep.">
        <title>Orb-weaving spider Araneus ventricosus genome elucidates the spidroin gene catalogue.</title>
        <authorList>
            <person name="Kono N."/>
            <person name="Nakamura H."/>
            <person name="Ohtoshi R."/>
            <person name="Moran D.A.P."/>
            <person name="Shinohara A."/>
            <person name="Yoshida Y."/>
            <person name="Fujiwara M."/>
            <person name="Mori M."/>
            <person name="Tomita M."/>
            <person name="Arakawa K."/>
        </authorList>
    </citation>
    <scope>NUCLEOTIDE SEQUENCE [LARGE SCALE GENOMIC DNA]</scope>
</reference>
<dbReference type="EMBL" id="BGPR01027864">
    <property type="protein sequence ID" value="GBN98695.1"/>
    <property type="molecule type" value="Genomic_DNA"/>
</dbReference>
<name>A0A4Y2THV9_ARAVE</name>
<protein>
    <submittedName>
        <fullName evidence="1">Uncharacterized protein</fullName>
    </submittedName>
</protein>
<proteinExistence type="predicted"/>
<evidence type="ECO:0000313" key="2">
    <source>
        <dbReference type="Proteomes" id="UP000499080"/>
    </source>
</evidence>
<organism evidence="1 2">
    <name type="scientific">Araneus ventricosus</name>
    <name type="common">Orbweaver spider</name>
    <name type="synonym">Epeira ventricosa</name>
    <dbReference type="NCBI Taxonomy" id="182803"/>
    <lineage>
        <taxon>Eukaryota</taxon>
        <taxon>Metazoa</taxon>
        <taxon>Ecdysozoa</taxon>
        <taxon>Arthropoda</taxon>
        <taxon>Chelicerata</taxon>
        <taxon>Arachnida</taxon>
        <taxon>Araneae</taxon>
        <taxon>Araneomorphae</taxon>
        <taxon>Entelegynae</taxon>
        <taxon>Araneoidea</taxon>
        <taxon>Araneidae</taxon>
        <taxon>Araneus</taxon>
    </lineage>
</organism>
<accession>A0A4Y2THV9</accession>
<evidence type="ECO:0000313" key="1">
    <source>
        <dbReference type="EMBL" id="GBN98695.1"/>
    </source>
</evidence>
<dbReference type="AlphaFoldDB" id="A0A4Y2THV9"/>
<dbReference type="Proteomes" id="UP000499080">
    <property type="component" value="Unassembled WGS sequence"/>
</dbReference>
<sequence length="99" mass="11834">MSRRRRVVSSTKLVLIPEMSREQVSIERFSQNWCRWKCLRGVEHQFSSKTGGDVQMSRELAKISVVSFPQRNCRWKCLRRGPDQIFIKMVFDEMSREHD</sequence>
<keyword evidence="2" id="KW-1185">Reference proteome</keyword>
<gene>
    <name evidence="1" type="ORF">AVEN_187978_1</name>
</gene>